<name>A0ABQ4F458_9ACTN</name>
<evidence type="ECO:0000313" key="1">
    <source>
        <dbReference type="EMBL" id="GIH01696.1"/>
    </source>
</evidence>
<protein>
    <submittedName>
        <fullName evidence="1">Uncharacterized protein</fullName>
    </submittedName>
</protein>
<reference evidence="1 2" key="1">
    <citation type="submission" date="2021-01" db="EMBL/GenBank/DDBJ databases">
        <title>Whole genome shotgun sequence of Plantactinospora mayteni NBRC 109088.</title>
        <authorList>
            <person name="Komaki H."/>
            <person name="Tamura T."/>
        </authorList>
    </citation>
    <scope>NUCLEOTIDE SEQUENCE [LARGE SCALE GENOMIC DNA]</scope>
    <source>
        <strain evidence="1 2">NBRC 109088</strain>
    </source>
</reference>
<keyword evidence="2" id="KW-1185">Reference proteome</keyword>
<comment type="caution">
    <text evidence="1">The sequence shown here is derived from an EMBL/GenBank/DDBJ whole genome shotgun (WGS) entry which is preliminary data.</text>
</comment>
<gene>
    <name evidence="1" type="ORF">Pma05_82680</name>
</gene>
<proteinExistence type="predicted"/>
<dbReference type="Proteomes" id="UP000621500">
    <property type="component" value="Unassembled WGS sequence"/>
</dbReference>
<organism evidence="1 2">
    <name type="scientific">Plantactinospora mayteni</name>
    <dbReference type="NCBI Taxonomy" id="566021"/>
    <lineage>
        <taxon>Bacteria</taxon>
        <taxon>Bacillati</taxon>
        <taxon>Actinomycetota</taxon>
        <taxon>Actinomycetes</taxon>
        <taxon>Micromonosporales</taxon>
        <taxon>Micromonosporaceae</taxon>
        <taxon>Plantactinospora</taxon>
    </lineage>
</organism>
<evidence type="ECO:0000313" key="2">
    <source>
        <dbReference type="Proteomes" id="UP000621500"/>
    </source>
</evidence>
<dbReference type="EMBL" id="BONX01000081">
    <property type="protein sequence ID" value="GIH01696.1"/>
    <property type="molecule type" value="Genomic_DNA"/>
</dbReference>
<sequence>MTENEEERRPSDPPQPAAPVWKEVATAATVVLDLTADVLESGGRDGPAVMARTIAHLLRLAVVVLPDASKR</sequence>
<accession>A0ABQ4F458</accession>